<accession>A0AAN6P1N5</accession>
<keyword evidence="2" id="KW-1185">Reference proteome</keyword>
<evidence type="ECO:0000313" key="1">
    <source>
        <dbReference type="EMBL" id="KAK3954884.1"/>
    </source>
</evidence>
<comment type="caution">
    <text evidence="1">The sequence shown here is derived from an EMBL/GenBank/DDBJ whole genome shotgun (WGS) entry which is preliminary data.</text>
</comment>
<gene>
    <name evidence="1" type="ORF">QBC32DRAFT_67918</name>
</gene>
<proteinExistence type="predicted"/>
<sequence>MNMRKNKRQTTAGTYAVPSSSVPSVTLTDLDRVVSSVGVIVKGAQDDLKKIDIKDPQGITGILSQLLGNTTCAIQQGTTRIKANNKAMIYHGWGVVGGGGSSRGLYPLGLAGWTGAGNGVNGVNGVVNGLPVLGGLTGVIGLLTSLLNTVTGLLGGLLQIGGGAGSGTGSTTGGLNLGSLTDLANLSNLLGGLTGGVTGGVLPLGDLSNLTGVLSPELLSQLLGGGSSGQPLSLVQDLVTSVLELVTALLGGLTGGAVSGNISGGVTVATS</sequence>
<reference evidence="1" key="2">
    <citation type="submission" date="2023-06" db="EMBL/GenBank/DDBJ databases">
        <authorList>
            <consortium name="Lawrence Berkeley National Laboratory"/>
            <person name="Mondo S.J."/>
            <person name="Hensen N."/>
            <person name="Bonometti L."/>
            <person name="Westerberg I."/>
            <person name="Brannstrom I.O."/>
            <person name="Guillou S."/>
            <person name="Cros-Aarteil S."/>
            <person name="Calhoun S."/>
            <person name="Haridas S."/>
            <person name="Kuo A."/>
            <person name="Pangilinan J."/>
            <person name="Riley R."/>
            <person name="Labutti K."/>
            <person name="Andreopoulos B."/>
            <person name="Lipzen A."/>
            <person name="Chen C."/>
            <person name="Yanf M."/>
            <person name="Daum C."/>
            <person name="Ng V."/>
            <person name="Clum A."/>
            <person name="Steindorff A."/>
            <person name="Ohm R."/>
            <person name="Martin F."/>
            <person name="Silar P."/>
            <person name="Natvig D."/>
            <person name="Lalanne C."/>
            <person name="Gautier V."/>
            <person name="Ament-Velasquez S.L."/>
            <person name="Kruys A."/>
            <person name="Hutchinson M.I."/>
            <person name="Powell A.J."/>
            <person name="Barry K."/>
            <person name="Miller A.N."/>
            <person name="Grigoriev I.V."/>
            <person name="Debuchy R."/>
            <person name="Gladieux P."/>
            <person name="Thoren M.H."/>
            <person name="Johannesson H."/>
        </authorList>
    </citation>
    <scope>NUCLEOTIDE SEQUENCE</scope>
    <source>
        <strain evidence="1">CBS 626.80</strain>
    </source>
</reference>
<dbReference type="EMBL" id="MU859083">
    <property type="protein sequence ID" value="KAK3954884.1"/>
    <property type="molecule type" value="Genomic_DNA"/>
</dbReference>
<dbReference type="AlphaFoldDB" id="A0AAN6P1N5"/>
<dbReference type="Proteomes" id="UP001303222">
    <property type="component" value="Unassembled WGS sequence"/>
</dbReference>
<reference evidence="1" key="1">
    <citation type="journal article" date="2023" name="Mol. Phylogenet. Evol.">
        <title>Genome-scale phylogeny and comparative genomics of the fungal order Sordariales.</title>
        <authorList>
            <person name="Hensen N."/>
            <person name="Bonometti L."/>
            <person name="Westerberg I."/>
            <person name="Brannstrom I.O."/>
            <person name="Guillou S."/>
            <person name="Cros-Aarteil S."/>
            <person name="Calhoun S."/>
            <person name="Haridas S."/>
            <person name="Kuo A."/>
            <person name="Mondo S."/>
            <person name="Pangilinan J."/>
            <person name="Riley R."/>
            <person name="LaButti K."/>
            <person name="Andreopoulos B."/>
            <person name="Lipzen A."/>
            <person name="Chen C."/>
            <person name="Yan M."/>
            <person name="Daum C."/>
            <person name="Ng V."/>
            <person name="Clum A."/>
            <person name="Steindorff A."/>
            <person name="Ohm R.A."/>
            <person name="Martin F."/>
            <person name="Silar P."/>
            <person name="Natvig D.O."/>
            <person name="Lalanne C."/>
            <person name="Gautier V."/>
            <person name="Ament-Velasquez S.L."/>
            <person name="Kruys A."/>
            <person name="Hutchinson M.I."/>
            <person name="Powell A.J."/>
            <person name="Barry K."/>
            <person name="Miller A.N."/>
            <person name="Grigoriev I.V."/>
            <person name="Debuchy R."/>
            <person name="Gladieux P."/>
            <person name="Hiltunen Thoren M."/>
            <person name="Johannesson H."/>
        </authorList>
    </citation>
    <scope>NUCLEOTIDE SEQUENCE</scope>
    <source>
        <strain evidence="1">CBS 626.80</strain>
    </source>
</reference>
<name>A0AAN6P1N5_9PEZI</name>
<evidence type="ECO:0000313" key="2">
    <source>
        <dbReference type="Proteomes" id="UP001303222"/>
    </source>
</evidence>
<organism evidence="1 2">
    <name type="scientific">Pseudoneurospora amorphoporcata</name>
    <dbReference type="NCBI Taxonomy" id="241081"/>
    <lineage>
        <taxon>Eukaryota</taxon>
        <taxon>Fungi</taxon>
        <taxon>Dikarya</taxon>
        <taxon>Ascomycota</taxon>
        <taxon>Pezizomycotina</taxon>
        <taxon>Sordariomycetes</taxon>
        <taxon>Sordariomycetidae</taxon>
        <taxon>Sordariales</taxon>
        <taxon>Sordariaceae</taxon>
        <taxon>Pseudoneurospora</taxon>
    </lineage>
</organism>
<protein>
    <submittedName>
        <fullName evidence="1">Uncharacterized protein</fullName>
    </submittedName>
</protein>